<dbReference type="PROSITE" id="PS50109">
    <property type="entry name" value="HIS_KIN"/>
    <property type="match status" value="1"/>
</dbReference>
<dbReference type="SUPFAM" id="SSF55874">
    <property type="entry name" value="ATPase domain of HSP90 chaperone/DNA topoisomerase II/histidine kinase"/>
    <property type="match status" value="1"/>
</dbReference>
<name>A0A432X1K8_9GAMM</name>
<evidence type="ECO:0000313" key="4">
    <source>
        <dbReference type="EMBL" id="RUO40443.1"/>
    </source>
</evidence>
<organism evidence="4 5">
    <name type="scientific">Aliidiomarina taiwanensis</name>
    <dbReference type="NCBI Taxonomy" id="946228"/>
    <lineage>
        <taxon>Bacteria</taxon>
        <taxon>Pseudomonadati</taxon>
        <taxon>Pseudomonadota</taxon>
        <taxon>Gammaproteobacteria</taxon>
        <taxon>Alteromonadales</taxon>
        <taxon>Idiomarinaceae</taxon>
        <taxon>Aliidiomarina</taxon>
    </lineage>
</organism>
<feature type="transmembrane region" description="Helical" evidence="2">
    <location>
        <begin position="40"/>
        <end position="58"/>
    </location>
</feature>
<comment type="caution">
    <text evidence="4">The sequence shown here is derived from an EMBL/GenBank/DDBJ whole genome shotgun (WGS) entry which is preliminary data.</text>
</comment>
<dbReference type="AlphaFoldDB" id="A0A432X1K8"/>
<dbReference type="InterPro" id="IPR005467">
    <property type="entry name" value="His_kinase_dom"/>
</dbReference>
<keyword evidence="2" id="KW-0812">Transmembrane</keyword>
<feature type="transmembrane region" description="Helical" evidence="2">
    <location>
        <begin position="89"/>
        <end position="107"/>
    </location>
</feature>
<reference evidence="4 5" key="1">
    <citation type="journal article" date="2011" name="Front. Microbiol.">
        <title>Genomic signatures of strain selection and enhancement in Bacillus atrophaeus var. globigii, a historical biowarfare simulant.</title>
        <authorList>
            <person name="Gibbons H.S."/>
            <person name="Broomall S.M."/>
            <person name="McNew L.A."/>
            <person name="Daligault H."/>
            <person name="Chapman C."/>
            <person name="Bruce D."/>
            <person name="Karavis M."/>
            <person name="Krepps M."/>
            <person name="McGregor P.A."/>
            <person name="Hong C."/>
            <person name="Park K.H."/>
            <person name="Akmal A."/>
            <person name="Feldman A."/>
            <person name="Lin J.S."/>
            <person name="Chang W.E."/>
            <person name="Higgs B.W."/>
            <person name="Demirev P."/>
            <person name="Lindquist J."/>
            <person name="Liem A."/>
            <person name="Fochler E."/>
            <person name="Read T.D."/>
            <person name="Tapia R."/>
            <person name="Johnson S."/>
            <person name="Bishop-Lilly K.A."/>
            <person name="Detter C."/>
            <person name="Han C."/>
            <person name="Sozhamannan S."/>
            <person name="Rosenzweig C.N."/>
            <person name="Skowronski E.W."/>
        </authorList>
    </citation>
    <scope>NUCLEOTIDE SEQUENCE [LARGE SCALE GENOMIC DNA]</scope>
    <source>
        <strain evidence="4 5">AIT1</strain>
    </source>
</reference>
<feature type="domain" description="Histidine kinase" evidence="3">
    <location>
        <begin position="197"/>
        <end position="403"/>
    </location>
</feature>
<dbReference type="OrthoDB" id="9785252at2"/>
<gene>
    <name evidence="4" type="ORF">CWE15_06700</name>
</gene>
<feature type="coiled-coil region" evidence="1">
    <location>
        <begin position="161"/>
        <end position="188"/>
    </location>
</feature>
<dbReference type="InterPro" id="IPR036890">
    <property type="entry name" value="HATPase_C_sf"/>
</dbReference>
<sequence length="403" mass="45025">MQNSEQRINFLLRVLFIASVAVCSFVSGYLVFVGPEVPSGWLWLTVAAACALFTSNWLETHAFRYALIVQFCLAITLWGLMVAKAGGAMSSANALQLILVALIYLALPLRQALVTSLPLLAFQLYYVGDLWLETSAHEHQAHYAGMSVSFLLASVILAVVIYLLKHALADQQTELARLREEQLRQEQVIALATATVQMTHELATPLNTLSLWVDEITETGDASQQQVAELAPPLQHMKYLLGDLRRTTQAIYQERAESFKVASILHTLKNQLNLQFPQAHVRWFGLDEHSDKVMYADYSLLPALLNLLRNAIENNSAKEPWVKVHSWIDTSKHQHCWIFTIENEVVSFPEALLQQLGKTAVKSTQGLGIGTLLSHATLERFGGSLAMHYQEPILKQTVSLPLQ</sequence>
<dbReference type="RefSeq" id="WP_126757320.1">
    <property type="nucleotide sequence ID" value="NZ_PIPQ01000003.1"/>
</dbReference>
<dbReference type="Gene3D" id="3.30.565.10">
    <property type="entry name" value="Histidine kinase-like ATPase, C-terminal domain"/>
    <property type="match status" value="1"/>
</dbReference>
<evidence type="ECO:0000256" key="2">
    <source>
        <dbReference type="SAM" id="Phobius"/>
    </source>
</evidence>
<dbReference type="Proteomes" id="UP000286976">
    <property type="component" value="Unassembled WGS sequence"/>
</dbReference>
<keyword evidence="5" id="KW-1185">Reference proteome</keyword>
<proteinExistence type="predicted"/>
<keyword evidence="2" id="KW-0472">Membrane</keyword>
<feature type="transmembrane region" description="Helical" evidence="2">
    <location>
        <begin position="144"/>
        <end position="164"/>
    </location>
</feature>
<keyword evidence="1" id="KW-0175">Coiled coil</keyword>
<evidence type="ECO:0000259" key="3">
    <source>
        <dbReference type="PROSITE" id="PS50109"/>
    </source>
</evidence>
<dbReference type="EMBL" id="PIPQ01000003">
    <property type="protein sequence ID" value="RUO40443.1"/>
    <property type="molecule type" value="Genomic_DNA"/>
</dbReference>
<feature type="transmembrane region" description="Helical" evidence="2">
    <location>
        <begin position="114"/>
        <end position="132"/>
    </location>
</feature>
<feature type="transmembrane region" description="Helical" evidence="2">
    <location>
        <begin position="65"/>
        <end position="83"/>
    </location>
</feature>
<protein>
    <recommendedName>
        <fullName evidence="3">Histidine kinase domain-containing protein</fullName>
    </recommendedName>
</protein>
<feature type="transmembrane region" description="Helical" evidence="2">
    <location>
        <begin position="12"/>
        <end position="34"/>
    </location>
</feature>
<dbReference type="Pfam" id="PF02518">
    <property type="entry name" value="HATPase_c"/>
    <property type="match status" value="1"/>
</dbReference>
<keyword evidence="2" id="KW-1133">Transmembrane helix</keyword>
<evidence type="ECO:0000256" key="1">
    <source>
        <dbReference type="SAM" id="Coils"/>
    </source>
</evidence>
<dbReference type="InterPro" id="IPR003594">
    <property type="entry name" value="HATPase_dom"/>
</dbReference>
<evidence type="ECO:0000313" key="5">
    <source>
        <dbReference type="Proteomes" id="UP000286976"/>
    </source>
</evidence>
<accession>A0A432X1K8</accession>